<dbReference type="Gene3D" id="1.20.5.3310">
    <property type="match status" value="1"/>
</dbReference>
<evidence type="ECO:0000313" key="10">
    <source>
        <dbReference type="Proteomes" id="UP000500930"/>
    </source>
</evidence>
<evidence type="ECO:0000256" key="1">
    <source>
        <dbReference type="ARBA" id="ARBA00004167"/>
    </source>
</evidence>
<evidence type="ECO:0000256" key="5">
    <source>
        <dbReference type="ARBA" id="ARBA00022989"/>
    </source>
</evidence>
<evidence type="ECO:0000256" key="8">
    <source>
        <dbReference type="SAM" id="MobiDB-lite"/>
    </source>
</evidence>
<evidence type="ECO:0000256" key="2">
    <source>
        <dbReference type="ARBA" id="ARBA00022448"/>
    </source>
</evidence>
<dbReference type="GO" id="GO:0016020">
    <property type="term" value="C:membrane"/>
    <property type="evidence" value="ECO:0007669"/>
    <property type="project" value="UniProtKB-ARBA"/>
</dbReference>
<dbReference type="EMBL" id="CP046391">
    <property type="protein sequence ID" value="QJC27659.1"/>
    <property type="molecule type" value="Genomic_DNA"/>
</dbReference>
<protein>
    <submittedName>
        <fullName evidence="9">Twin-arginine translocase subunit</fullName>
    </submittedName>
</protein>
<accession>A0A858PYK2</accession>
<name>A0A858PYK2_9RICK</name>
<keyword evidence="2" id="KW-0813">Transport</keyword>
<dbReference type="Proteomes" id="UP000500930">
    <property type="component" value="Chromosome"/>
</dbReference>
<feature type="compositionally biased region" description="Polar residues" evidence="8">
    <location>
        <begin position="114"/>
        <end position="124"/>
    </location>
</feature>
<evidence type="ECO:0000313" key="9">
    <source>
        <dbReference type="EMBL" id="QJC27659.1"/>
    </source>
</evidence>
<dbReference type="RefSeq" id="WP_169193292.1">
    <property type="nucleotide sequence ID" value="NZ_CP046391.1"/>
</dbReference>
<evidence type="ECO:0000256" key="6">
    <source>
        <dbReference type="ARBA" id="ARBA00023010"/>
    </source>
</evidence>
<organism evidence="9 10">
    <name type="scientific">Anaplasma platys</name>
    <dbReference type="NCBI Taxonomy" id="949"/>
    <lineage>
        <taxon>Bacteria</taxon>
        <taxon>Pseudomonadati</taxon>
        <taxon>Pseudomonadota</taxon>
        <taxon>Alphaproteobacteria</taxon>
        <taxon>Rickettsiales</taxon>
        <taxon>Anaplasmataceae</taxon>
        <taxon>Anaplasma</taxon>
    </lineage>
</organism>
<comment type="subcellular location">
    <subcellularLocation>
        <location evidence="1">Membrane</location>
        <topology evidence="1">Single-pass membrane protein</topology>
    </subcellularLocation>
</comment>
<dbReference type="Pfam" id="PF02416">
    <property type="entry name" value="TatA_B_E"/>
    <property type="match status" value="1"/>
</dbReference>
<reference evidence="9 10" key="1">
    <citation type="journal article" date="2020" name="Pathogens">
        <title>First Whole Genome Sequence of Anaplasma platys, an Obligate Intracellular Rickettsial Pathogen of Dogs.</title>
        <authorList>
            <person name="Llanes A."/>
            <person name="Rajeev S."/>
        </authorList>
    </citation>
    <scope>NUCLEOTIDE SEQUENCE [LARGE SCALE GENOMIC DNA]</scope>
    <source>
        <strain evidence="9 10">S3</strain>
    </source>
</reference>
<evidence type="ECO:0000256" key="4">
    <source>
        <dbReference type="ARBA" id="ARBA00022927"/>
    </source>
</evidence>
<gene>
    <name evidence="9" type="primary">tatB</name>
    <name evidence="9" type="ORF">ANPL_02130</name>
</gene>
<feature type="region of interest" description="Disordered" evidence="8">
    <location>
        <begin position="95"/>
        <end position="124"/>
    </location>
</feature>
<sequence length="124" mass="13642">MFSIGISEILLVVVVGCLVTDPKKMPAVVRAAGSYYRKFEEVRSEVVNFFHRACSPDEDSAEALGISYPKKKIVGNDGKVYEAYEVGEIINNEHVRNQCGSSTNDKDTHKMEAPQSSSEGKIAE</sequence>
<keyword evidence="10" id="KW-1185">Reference proteome</keyword>
<keyword evidence="6" id="KW-0811">Translocation</keyword>
<dbReference type="AlphaFoldDB" id="A0A858PYK2"/>
<keyword evidence="5" id="KW-1133">Transmembrane helix</keyword>
<evidence type="ECO:0000256" key="3">
    <source>
        <dbReference type="ARBA" id="ARBA00022692"/>
    </source>
</evidence>
<keyword evidence="3" id="KW-0812">Transmembrane</keyword>
<dbReference type="GO" id="GO:0015031">
    <property type="term" value="P:protein transport"/>
    <property type="evidence" value="ECO:0007669"/>
    <property type="project" value="UniProtKB-KW"/>
</dbReference>
<keyword evidence="7" id="KW-0472">Membrane</keyword>
<keyword evidence="4" id="KW-0653">Protein transport</keyword>
<proteinExistence type="predicted"/>
<dbReference type="PRINTS" id="PR01506">
    <property type="entry name" value="TATBPROTEIN"/>
</dbReference>
<dbReference type="InterPro" id="IPR003369">
    <property type="entry name" value="TatA/B/E"/>
</dbReference>
<dbReference type="KEGG" id="aplt:ANPL_02130"/>
<evidence type="ECO:0000256" key="7">
    <source>
        <dbReference type="ARBA" id="ARBA00023136"/>
    </source>
</evidence>